<dbReference type="AlphaFoldDB" id="A0A9D3P6I3"/>
<evidence type="ECO:0000313" key="2">
    <source>
        <dbReference type="EMBL" id="KAG7335457.1"/>
    </source>
</evidence>
<evidence type="ECO:0000313" key="3">
    <source>
        <dbReference type="Proteomes" id="UP000824219"/>
    </source>
</evidence>
<gene>
    <name evidence="2" type="ORF">KOW79_000150</name>
</gene>
<feature type="compositionally biased region" description="Basic residues" evidence="1">
    <location>
        <begin position="9"/>
        <end position="18"/>
    </location>
</feature>
<comment type="caution">
    <text evidence="2">The sequence shown here is derived from an EMBL/GenBank/DDBJ whole genome shotgun (WGS) entry which is preliminary data.</text>
</comment>
<dbReference type="Proteomes" id="UP000824219">
    <property type="component" value="Linkage Group LG01"/>
</dbReference>
<evidence type="ECO:0000256" key="1">
    <source>
        <dbReference type="SAM" id="MobiDB-lite"/>
    </source>
</evidence>
<feature type="region of interest" description="Disordered" evidence="1">
    <location>
        <begin position="1"/>
        <end position="107"/>
    </location>
</feature>
<proteinExistence type="predicted"/>
<name>A0A9D3P6I3_9TELE</name>
<dbReference type="EMBL" id="JAHKSW010000001">
    <property type="protein sequence ID" value="KAG7335457.1"/>
    <property type="molecule type" value="Genomic_DNA"/>
</dbReference>
<reference evidence="2 3" key="1">
    <citation type="submission" date="2021-06" db="EMBL/GenBank/DDBJ databases">
        <title>Chromosome-level genome assembly of the red-tail catfish (Hemibagrus wyckioides).</title>
        <authorList>
            <person name="Shao F."/>
        </authorList>
    </citation>
    <scope>NUCLEOTIDE SEQUENCE [LARGE SCALE GENOMIC DNA]</scope>
    <source>
        <strain evidence="2">EC202008001</strain>
        <tissue evidence="2">Blood</tissue>
    </source>
</reference>
<keyword evidence="3" id="KW-1185">Reference proteome</keyword>
<dbReference type="OrthoDB" id="8853683at2759"/>
<protein>
    <submittedName>
        <fullName evidence="2">Uncharacterized protein</fullName>
    </submittedName>
</protein>
<organism evidence="2 3">
    <name type="scientific">Hemibagrus wyckioides</name>
    <dbReference type="NCBI Taxonomy" id="337641"/>
    <lineage>
        <taxon>Eukaryota</taxon>
        <taxon>Metazoa</taxon>
        <taxon>Chordata</taxon>
        <taxon>Craniata</taxon>
        <taxon>Vertebrata</taxon>
        <taxon>Euteleostomi</taxon>
        <taxon>Actinopterygii</taxon>
        <taxon>Neopterygii</taxon>
        <taxon>Teleostei</taxon>
        <taxon>Ostariophysi</taxon>
        <taxon>Siluriformes</taxon>
        <taxon>Bagridae</taxon>
        <taxon>Hemibagrus</taxon>
    </lineage>
</organism>
<feature type="compositionally biased region" description="Low complexity" evidence="1">
    <location>
        <begin position="64"/>
        <end position="75"/>
    </location>
</feature>
<feature type="compositionally biased region" description="Basic and acidic residues" evidence="1">
    <location>
        <begin position="76"/>
        <end position="90"/>
    </location>
</feature>
<sequence>METSDQNRKGVRTRAKRNARVEMDTLDESSISGTSALKRGDTGSIQATLLSSDSFSDSSDESSSDTMSDSSSKTSSSERNRKKNQMDRHMSGPKTRPQNSMDPAATETIRQMVSGQQGVLPALQEATATRPGAATVPTASQPAAAADSPTAACPLLNPEVTYLTGPMATPSSYSGSAEDCSGFLLQC</sequence>
<accession>A0A9D3P6I3</accession>